<dbReference type="Pfam" id="PF04072">
    <property type="entry name" value="LCM"/>
    <property type="match status" value="1"/>
</dbReference>
<dbReference type="SUPFAM" id="SSF53335">
    <property type="entry name" value="S-adenosyl-L-methionine-dependent methyltransferases"/>
    <property type="match status" value="1"/>
</dbReference>
<gene>
    <name evidence="7" type="ORF">ERS075579_01928</name>
</gene>
<dbReference type="GO" id="GO:0032259">
    <property type="term" value="P:methylation"/>
    <property type="evidence" value="ECO:0007669"/>
    <property type="project" value="UniProtKB-KW"/>
</dbReference>
<dbReference type="PANTHER" id="PTHR43619">
    <property type="entry name" value="S-ADENOSYL-L-METHIONINE-DEPENDENT METHYLTRANSFERASE YKTD-RELATED"/>
    <property type="match status" value="1"/>
</dbReference>
<dbReference type="RefSeq" id="WP_005063782.1">
    <property type="nucleotide sequence ID" value="NZ_AP022621.1"/>
</dbReference>
<organism evidence="7 8">
    <name type="scientific">Mycobacteroides abscessus</name>
    <dbReference type="NCBI Taxonomy" id="36809"/>
    <lineage>
        <taxon>Bacteria</taxon>
        <taxon>Bacillati</taxon>
        <taxon>Actinomycetota</taxon>
        <taxon>Actinomycetes</taxon>
        <taxon>Mycobacteriales</taxon>
        <taxon>Mycobacteriaceae</taxon>
        <taxon>Mycobacteroides</taxon>
    </lineage>
</organism>
<protein>
    <recommendedName>
        <fullName evidence="6">S-adenosyl-L-methionine-dependent methyltransferase</fullName>
        <ecNumber evidence="6">2.1.1.-</ecNumber>
    </recommendedName>
</protein>
<sequence>MVRTEGDSWDIVTSVGYTALAVAAGRALDAKLDPPLAHDDHAAAFVAAAGAPQLAAAVATADMTSSAAFNAQWVGVRTRFFDNFFADAAGAGVRQHVILAAGLDSRAYRLPWPAITTVFELDQPKVLQFKDEVLKRSGAQPSARRVTVAVDLRDDWPAALREAGFDATQPTGWILEGLLPYLPGAAQDALFERLNDMSAPGSRVAAELGPEPGELEHLAASIKTVVGETSDGETQPNLRDLWFDDPRLDTKTWLGERGWTVTEANLVDAAVAYGRPLHDLPPAFENFLSTKFFTAVQDHPRG</sequence>
<dbReference type="PANTHER" id="PTHR43619:SF2">
    <property type="entry name" value="S-ADENOSYL-L-METHIONINE-DEPENDENT METHYLTRANSFERASES SUPERFAMILY PROTEIN"/>
    <property type="match status" value="1"/>
</dbReference>
<dbReference type="NCBIfam" id="TIGR00027">
    <property type="entry name" value="mthyl_TIGR00027"/>
    <property type="match status" value="1"/>
</dbReference>
<comment type="function">
    <text evidence="1 6">Exhibits S-adenosyl-L-methionine-dependent methyltransferase activity.</text>
</comment>
<dbReference type="Proteomes" id="UP000045782">
    <property type="component" value="Unassembled WGS sequence"/>
</dbReference>
<evidence type="ECO:0000256" key="2">
    <source>
        <dbReference type="ARBA" id="ARBA00008138"/>
    </source>
</evidence>
<keyword evidence="5 6" id="KW-0949">S-adenosyl-L-methionine</keyword>
<evidence type="ECO:0000256" key="6">
    <source>
        <dbReference type="RuleBase" id="RU362030"/>
    </source>
</evidence>
<accession>A0A0U1A1U4</accession>
<comment type="similarity">
    <text evidence="2 6">Belongs to the UPF0677 family.</text>
</comment>
<keyword evidence="4 7" id="KW-0808">Transferase</keyword>
<evidence type="ECO:0000256" key="4">
    <source>
        <dbReference type="ARBA" id="ARBA00022679"/>
    </source>
</evidence>
<evidence type="ECO:0000256" key="5">
    <source>
        <dbReference type="ARBA" id="ARBA00022691"/>
    </source>
</evidence>
<dbReference type="GO" id="GO:0008168">
    <property type="term" value="F:methyltransferase activity"/>
    <property type="evidence" value="ECO:0007669"/>
    <property type="project" value="UniProtKB-UniRule"/>
</dbReference>
<dbReference type="InterPro" id="IPR011610">
    <property type="entry name" value="SAM_mthyl_Trfase_ML2640-like"/>
</dbReference>
<dbReference type="InterPro" id="IPR029063">
    <property type="entry name" value="SAM-dependent_MTases_sf"/>
</dbReference>
<dbReference type="EC" id="2.1.1.-" evidence="6"/>
<dbReference type="InterPro" id="IPR007213">
    <property type="entry name" value="Ppm1/Ppm2/Tcmp"/>
</dbReference>
<keyword evidence="3 6" id="KW-0489">Methyltransferase</keyword>
<name>A0A0U1A1U4_9MYCO</name>
<proteinExistence type="inferred from homology"/>
<evidence type="ECO:0000313" key="7">
    <source>
        <dbReference type="EMBL" id="CPV47814.1"/>
    </source>
</evidence>
<dbReference type="Gene3D" id="3.40.50.150">
    <property type="entry name" value="Vaccinia Virus protein VP39"/>
    <property type="match status" value="1"/>
</dbReference>
<evidence type="ECO:0000256" key="1">
    <source>
        <dbReference type="ARBA" id="ARBA00003907"/>
    </source>
</evidence>
<reference evidence="7 8" key="1">
    <citation type="submission" date="2015-03" db="EMBL/GenBank/DDBJ databases">
        <authorList>
            <person name="Murphy D."/>
        </authorList>
    </citation>
    <scope>NUCLEOTIDE SEQUENCE [LARGE SCALE GENOMIC DNA]</scope>
    <source>
        <strain evidence="7 8">PAP088</strain>
    </source>
</reference>
<evidence type="ECO:0000313" key="8">
    <source>
        <dbReference type="Proteomes" id="UP000045782"/>
    </source>
</evidence>
<dbReference type="EMBL" id="CSWP01000003">
    <property type="protein sequence ID" value="CPV47814.1"/>
    <property type="molecule type" value="Genomic_DNA"/>
</dbReference>
<evidence type="ECO:0000256" key="3">
    <source>
        <dbReference type="ARBA" id="ARBA00022603"/>
    </source>
</evidence>
<dbReference type="AlphaFoldDB" id="A0A0U1A1U4"/>